<name>A0A109WC06_9BACT</name>
<dbReference type="AlphaFoldDB" id="A0A109WC06"/>
<keyword evidence="2" id="KW-1185">Reference proteome</keyword>
<dbReference type="Proteomes" id="UP000063964">
    <property type="component" value="Chromosome"/>
</dbReference>
<accession>A0A109WC06</accession>
<evidence type="ECO:0008006" key="3">
    <source>
        <dbReference type="Google" id="ProtNLM"/>
    </source>
</evidence>
<sequence>MPESGNSWVVENLNALVDAEFDALPKDIQAKFMHLAVLVEEVGLTALREPYVKHLQGKLWELRVKAKSGLGRGLYCTVAGRRIIVLRYFQKQSGKTPRNEIAIAIERMQLVEE</sequence>
<evidence type="ECO:0000313" key="2">
    <source>
        <dbReference type="Proteomes" id="UP000063964"/>
    </source>
</evidence>
<proteinExistence type="predicted"/>
<gene>
    <name evidence="1" type="ORF">AXF15_12440</name>
</gene>
<evidence type="ECO:0000313" key="1">
    <source>
        <dbReference type="EMBL" id="AMD93828.1"/>
    </source>
</evidence>
<dbReference type="EMBL" id="CP014230">
    <property type="protein sequence ID" value="AMD93828.1"/>
    <property type="molecule type" value="Genomic_DNA"/>
</dbReference>
<dbReference type="InterPro" id="IPR009241">
    <property type="entry name" value="HigB-like"/>
</dbReference>
<organism evidence="1 2">
    <name type="scientific">Desulfomicrobium orale DSM 12838</name>
    <dbReference type="NCBI Taxonomy" id="888061"/>
    <lineage>
        <taxon>Bacteria</taxon>
        <taxon>Pseudomonadati</taxon>
        <taxon>Thermodesulfobacteriota</taxon>
        <taxon>Desulfovibrionia</taxon>
        <taxon>Desulfovibrionales</taxon>
        <taxon>Desulfomicrobiaceae</taxon>
        <taxon>Desulfomicrobium</taxon>
    </lineage>
</organism>
<dbReference type="RefSeq" id="WP_066608115.1">
    <property type="nucleotide sequence ID" value="NZ_CP014230.1"/>
</dbReference>
<reference evidence="2" key="1">
    <citation type="submission" date="2016-02" db="EMBL/GenBank/DDBJ databases">
        <authorList>
            <person name="Holder M.E."/>
            <person name="Ajami N.J."/>
            <person name="Petrosino J.F."/>
        </authorList>
    </citation>
    <scope>NUCLEOTIDE SEQUENCE [LARGE SCALE GENOMIC DNA]</scope>
    <source>
        <strain evidence="2">DSM 12838</strain>
    </source>
</reference>
<dbReference type="KEGG" id="doa:AXF15_12440"/>
<dbReference type="OrthoDB" id="3233388at2"/>
<dbReference type="Pfam" id="PF05973">
    <property type="entry name" value="Gp49"/>
    <property type="match status" value="1"/>
</dbReference>
<protein>
    <recommendedName>
        <fullName evidence="3">Addiction module toxin RelE</fullName>
    </recommendedName>
</protein>